<feature type="non-terminal residue" evidence="4">
    <location>
        <position position="286"/>
    </location>
</feature>
<evidence type="ECO:0000313" key="5">
    <source>
        <dbReference type="Proteomes" id="UP001445076"/>
    </source>
</evidence>
<dbReference type="EMBL" id="JARKIK010000051">
    <property type="protein sequence ID" value="KAK8734059.1"/>
    <property type="molecule type" value="Genomic_DNA"/>
</dbReference>
<protein>
    <submittedName>
        <fullName evidence="4">Uncharacterized protein</fullName>
    </submittedName>
</protein>
<gene>
    <name evidence="4" type="ORF">OTU49_005991</name>
</gene>
<dbReference type="Pfam" id="PF25537">
    <property type="entry name" value="DUF7921"/>
    <property type="match status" value="1"/>
</dbReference>
<feature type="compositionally biased region" description="Gly residues" evidence="1">
    <location>
        <begin position="1"/>
        <end position="18"/>
    </location>
</feature>
<dbReference type="Proteomes" id="UP001445076">
    <property type="component" value="Unassembled WGS sequence"/>
</dbReference>
<proteinExistence type="predicted"/>
<evidence type="ECO:0000259" key="3">
    <source>
        <dbReference type="Pfam" id="PF25868"/>
    </source>
</evidence>
<evidence type="ECO:0000313" key="4">
    <source>
        <dbReference type="EMBL" id="KAK8734059.1"/>
    </source>
</evidence>
<feature type="domain" description="Fibronectin type I" evidence="3">
    <location>
        <begin position="207"/>
        <end position="230"/>
    </location>
</feature>
<feature type="region of interest" description="Disordered" evidence="1">
    <location>
        <begin position="1"/>
        <end position="22"/>
    </location>
</feature>
<name>A0AAW0X354_CHEQU</name>
<dbReference type="AlphaFoldDB" id="A0AAW0X354"/>
<dbReference type="Pfam" id="PF25868">
    <property type="entry name" value="Fn1_3"/>
    <property type="match status" value="1"/>
</dbReference>
<evidence type="ECO:0000259" key="2">
    <source>
        <dbReference type="Pfam" id="PF25537"/>
    </source>
</evidence>
<reference evidence="4 5" key="1">
    <citation type="journal article" date="2024" name="BMC Genomics">
        <title>Genome assembly of redclaw crayfish (Cherax quadricarinatus) provides insights into its immune adaptation and hypoxia tolerance.</title>
        <authorList>
            <person name="Liu Z."/>
            <person name="Zheng J."/>
            <person name="Li H."/>
            <person name="Fang K."/>
            <person name="Wang S."/>
            <person name="He J."/>
            <person name="Zhou D."/>
            <person name="Weng S."/>
            <person name="Chi M."/>
            <person name="Gu Z."/>
            <person name="He J."/>
            <person name="Li F."/>
            <person name="Wang M."/>
        </authorList>
    </citation>
    <scope>NUCLEOTIDE SEQUENCE [LARGE SCALE GENOMIC DNA]</scope>
    <source>
        <strain evidence="4">ZL_2023a</strain>
    </source>
</reference>
<accession>A0AAW0X354</accession>
<keyword evidence="5" id="KW-1185">Reference proteome</keyword>
<feature type="domain" description="DUF7921" evidence="2">
    <location>
        <begin position="245"/>
        <end position="284"/>
    </location>
</feature>
<organism evidence="4 5">
    <name type="scientific">Cherax quadricarinatus</name>
    <name type="common">Australian red claw crayfish</name>
    <dbReference type="NCBI Taxonomy" id="27406"/>
    <lineage>
        <taxon>Eukaryota</taxon>
        <taxon>Metazoa</taxon>
        <taxon>Ecdysozoa</taxon>
        <taxon>Arthropoda</taxon>
        <taxon>Crustacea</taxon>
        <taxon>Multicrustacea</taxon>
        <taxon>Malacostraca</taxon>
        <taxon>Eumalacostraca</taxon>
        <taxon>Eucarida</taxon>
        <taxon>Decapoda</taxon>
        <taxon>Pleocyemata</taxon>
        <taxon>Astacidea</taxon>
        <taxon>Parastacoidea</taxon>
        <taxon>Parastacidae</taxon>
        <taxon>Cherax</taxon>
    </lineage>
</organism>
<evidence type="ECO:0000256" key="1">
    <source>
        <dbReference type="SAM" id="MobiDB-lite"/>
    </source>
</evidence>
<feature type="region of interest" description="Disordered" evidence="1">
    <location>
        <begin position="63"/>
        <end position="99"/>
    </location>
</feature>
<dbReference type="InterPro" id="IPR059035">
    <property type="entry name" value="Fn1_3"/>
</dbReference>
<dbReference type="InterPro" id="IPR057681">
    <property type="entry name" value="DUF7921"/>
</dbReference>
<sequence length="286" mass="30914">MGSGINIGRGRNGGGGITIGRDRNRGAVTIGRDHGGGIRVGVDRHEPDGDLWNRNRATGLGVSPDRSGVDIYNPDQNGNNYRNRPRGEIGHGGTSIGETDEGVVLGREKWRGTGHGVGRVGRPGKWPLGKELYPVPPEEERETRTRAPGYLPEGQLPYVTPPVFVAVTSTPPPMPAGGAYPTTVITTPTVPRRTCSMKIGDMTTLRIPEGSTKRHYKDSDCSELCQCHSADEDREPQASCITLACMDNKSCNTTQAHYPHTAPYYLAYRGNCVCYGGNFICQKPDP</sequence>
<comment type="caution">
    <text evidence="4">The sequence shown here is derived from an EMBL/GenBank/DDBJ whole genome shotgun (WGS) entry which is preliminary data.</text>
</comment>